<dbReference type="Proteomes" id="UP000284002">
    <property type="component" value="Unassembled WGS sequence"/>
</dbReference>
<dbReference type="EMBL" id="MOBM01000038">
    <property type="protein sequence ID" value="RON13601.1"/>
    <property type="molecule type" value="Genomic_DNA"/>
</dbReference>
<name>A0A423HKR5_9PSED</name>
<evidence type="ECO:0000313" key="5">
    <source>
        <dbReference type="EMBL" id="RON13784.1"/>
    </source>
</evidence>
<accession>A0A423HKR5</accession>
<dbReference type="Pfam" id="PF13511">
    <property type="entry name" value="DUF4124"/>
    <property type="match status" value="1"/>
</dbReference>
<comment type="caution">
    <text evidence="5">The sequence shown here is derived from an EMBL/GenBank/DDBJ whole genome shotgun (WGS) entry which is preliminary data.</text>
</comment>
<dbReference type="InterPro" id="IPR025392">
    <property type="entry name" value="DUF4124"/>
</dbReference>
<feature type="compositionally biased region" description="Polar residues" evidence="1">
    <location>
        <begin position="61"/>
        <end position="85"/>
    </location>
</feature>
<organism evidence="5 6">
    <name type="scientific">Pseudomonas frederiksbergensis</name>
    <dbReference type="NCBI Taxonomy" id="104087"/>
    <lineage>
        <taxon>Bacteria</taxon>
        <taxon>Pseudomonadati</taxon>
        <taxon>Pseudomonadota</taxon>
        <taxon>Gammaproteobacteria</taxon>
        <taxon>Pseudomonadales</taxon>
        <taxon>Pseudomonadaceae</taxon>
        <taxon>Pseudomonas</taxon>
    </lineage>
</organism>
<sequence>MKWTSHLALAALCTTIVQAADVYKCTTPDGRVVFSNSGCGTANGSAELQELKINNMGGPIQPSSGQRKTQSVDSDSPHNSPTVVQDSADEDTRDGRIKRRLRAQEEYLDSLKPKIPGVTVIKNKGSETNHEKSMRLKEEARELYYQH</sequence>
<evidence type="ECO:0000256" key="1">
    <source>
        <dbReference type="SAM" id="MobiDB-lite"/>
    </source>
</evidence>
<dbReference type="RefSeq" id="WP_123359831.1">
    <property type="nucleotide sequence ID" value="NZ_MOBM01000038.1"/>
</dbReference>
<dbReference type="EMBL" id="MOBM01000038">
    <property type="protein sequence ID" value="RON13784.1"/>
    <property type="molecule type" value="Genomic_DNA"/>
</dbReference>
<evidence type="ECO:0000256" key="2">
    <source>
        <dbReference type="SAM" id="SignalP"/>
    </source>
</evidence>
<keyword evidence="2" id="KW-0732">Signal</keyword>
<feature type="domain" description="DUF4124" evidence="3">
    <location>
        <begin position="9"/>
        <end position="48"/>
    </location>
</feature>
<evidence type="ECO:0000313" key="6">
    <source>
        <dbReference type="Proteomes" id="UP000284002"/>
    </source>
</evidence>
<gene>
    <name evidence="4" type="ORF">BK662_20850</name>
    <name evidence="5" type="ORF">BK662_21845</name>
</gene>
<feature type="region of interest" description="Disordered" evidence="1">
    <location>
        <begin position="55"/>
        <end position="96"/>
    </location>
</feature>
<feature type="chain" id="PRO_5033821239" description="DUF4124 domain-containing protein" evidence="2">
    <location>
        <begin position="20"/>
        <end position="147"/>
    </location>
</feature>
<evidence type="ECO:0000313" key="4">
    <source>
        <dbReference type="EMBL" id="RON13601.1"/>
    </source>
</evidence>
<evidence type="ECO:0000259" key="3">
    <source>
        <dbReference type="Pfam" id="PF13511"/>
    </source>
</evidence>
<protein>
    <recommendedName>
        <fullName evidence="3">DUF4124 domain-containing protein</fullName>
    </recommendedName>
</protein>
<feature type="signal peptide" evidence="2">
    <location>
        <begin position="1"/>
        <end position="19"/>
    </location>
</feature>
<reference evidence="5 6" key="1">
    <citation type="submission" date="2016-10" db="EMBL/GenBank/DDBJ databases">
        <title>Comparative genome analysis of multiple Pseudomonas spp. focuses on biocontrol and plant growth promoting traits.</title>
        <authorList>
            <person name="Tao X.-Y."/>
            <person name="Taylor C.G."/>
        </authorList>
    </citation>
    <scope>NUCLEOTIDE SEQUENCE [LARGE SCALE GENOMIC DNA]</scope>
    <source>
        <strain evidence="5 6">36C6</strain>
    </source>
</reference>
<proteinExistence type="predicted"/>
<dbReference type="AlphaFoldDB" id="A0A423HKR5"/>